<feature type="transmembrane region" description="Helical" evidence="7">
    <location>
        <begin position="20"/>
        <end position="41"/>
    </location>
</feature>
<feature type="transmembrane region" description="Helical" evidence="7">
    <location>
        <begin position="318"/>
        <end position="338"/>
    </location>
</feature>
<keyword evidence="2 6" id="KW-0813">Transport</keyword>
<comment type="subcellular location">
    <subcellularLocation>
        <location evidence="1">Membrane</location>
        <topology evidence="1">Multi-pass membrane protein</topology>
    </subcellularLocation>
</comment>
<evidence type="ECO:0000256" key="6">
    <source>
        <dbReference type="RuleBase" id="RU003346"/>
    </source>
</evidence>
<keyword evidence="3 7" id="KW-0812">Transmembrane</keyword>
<dbReference type="InterPro" id="IPR003663">
    <property type="entry name" value="Sugar/inositol_transpt"/>
</dbReference>
<evidence type="ECO:0000256" key="5">
    <source>
        <dbReference type="ARBA" id="ARBA00023136"/>
    </source>
</evidence>
<dbReference type="FunFam" id="1.20.1250.20:FF:000029">
    <property type="entry name" value="solute carrier family 2, facilitated glucose transporter member 4"/>
    <property type="match status" value="1"/>
</dbReference>
<dbReference type="PANTHER" id="PTHR23503:SF8">
    <property type="entry name" value="FACILITATED GLUCOSE TRANSPORTER PROTEIN 1"/>
    <property type="match status" value="1"/>
</dbReference>
<sequence length="483" mass="51959">ECSPSIMSETAKEKSIKSELTSRLVFAVAAAAFGSAFQHGYNTGVINAPQDLISQWISTVKTERSGEPTSSATVTMIWSIAVSIFCVGGMIGGCTVGIVADKFGRKGALLYNNILVVIAAICMGCSKLIASYELLILGRFFIGINAGLNAGLAPVYLTEISPVSLRGALGTVYQLVITISIALSQVLGLAAVLGSESLWPILLALTVVPAVLQLVTLPMCPESPKHVLQSTGNELKAKQVLTWLRGDLDVHDEIEAMKSEGGEKISLRQILRDPSLRAPLFISVALMLAQQLSGINAAMYYSTNIFKSAQLSETSAQYATLSMGAMNVAMTVVSLVLVEKAGRKTLLLVGFIGMLLSTLLLVFCLLNTQIAFVSYLSIVAVLLFVLFFSIGPGSIPWFIVTELFTQAARPVATSVAVTVNWSANFIVGIGFLPLEHLIGSYVFLIFAIIQFLFIIFIFKKVPETKNKTTEEITAMFRTANYQD</sequence>
<dbReference type="SUPFAM" id="SSF103473">
    <property type="entry name" value="MFS general substrate transporter"/>
    <property type="match status" value="1"/>
</dbReference>
<feature type="transmembrane region" description="Helical" evidence="7">
    <location>
        <begin position="278"/>
        <end position="298"/>
    </location>
</feature>
<evidence type="ECO:0000256" key="4">
    <source>
        <dbReference type="ARBA" id="ARBA00022989"/>
    </source>
</evidence>
<dbReference type="PANTHER" id="PTHR23503">
    <property type="entry name" value="SOLUTE CARRIER FAMILY 2"/>
    <property type="match status" value="1"/>
</dbReference>
<evidence type="ECO:0000259" key="8">
    <source>
        <dbReference type="PROSITE" id="PS50850"/>
    </source>
</evidence>
<dbReference type="InterPro" id="IPR045263">
    <property type="entry name" value="GLUT"/>
</dbReference>
<dbReference type="InterPro" id="IPR036259">
    <property type="entry name" value="MFS_trans_sf"/>
</dbReference>
<feature type="transmembrane region" description="Helical" evidence="7">
    <location>
        <begin position="76"/>
        <end position="98"/>
    </location>
</feature>
<comment type="similarity">
    <text evidence="6">Belongs to the major facilitator superfamily. Sugar transporter (TC 2.A.1.1) family.</text>
</comment>
<keyword evidence="4 7" id="KW-1133">Transmembrane helix</keyword>
<dbReference type="InterPro" id="IPR005829">
    <property type="entry name" value="Sugar_transporter_CS"/>
</dbReference>
<feature type="transmembrane region" description="Helical" evidence="7">
    <location>
        <begin position="169"/>
        <end position="192"/>
    </location>
</feature>
<evidence type="ECO:0000256" key="7">
    <source>
        <dbReference type="SAM" id="Phobius"/>
    </source>
</evidence>
<dbReference type="PROSITE" id="PS00216">
    <property type="entry name" value="SUGAR_TRANSPORT_1"/>
    <property type="match status" value="1"/>
</dbReference>
<feature type="transmembrane region" description="Helical" evidence="7">
    <location>
        <begin position="345"/>
        <end position="366"/>
    </location>
</feature>
<feature type="transmembrane region" description="Helical" evidence="7">
    <location>
        <begin position="372"/>
        <end position="399"/>
    </location>
</feature>
<dbReference type="InterPro" id="IPR020846">
    <property type="entry name" value="MFS_dom"/>
</dbReference>
<feature type="transmembrane region" description="Helical" evidence="7">
    <location>
        <begin position="136"/>
        <end position="157"/>
    </location>
</feature>
<feature type="transmembrane region" description="Helical" evidence="7">
    <location>
        <begin position="411"/>
        <end position="432"/>
    </location>
</feature>
<dbReference type="InterPro" id="IPR005828">
    <property type="entry name" value="MFS_sugar_transport-like"/>
</dbReference>
<dbReference type="PROSITE" id="PS50850">
    <property type="entry name" value="MFS"/>
    <property type="match status" value="1"/>
</dbReference>
<evidence type="ECO:0000313" key="9">
    <source>
        <dbReference type="EMBL" id="CAH1394689.1"/>
    </source>
</evidence>
<dbReference type="GO" id="GO:0016020">
    <property type="term" value="C:membrane"/>
    <property type="evidence" value="ECO:0007669"/>
    <property type="project" value="UniProtKB-SubCell"/>
</dbReference>
<dbReference type="AlphaFoldDB" id="A0A9P0E691"/>
<accession>A0A9P0E691</accession>
<dbReference type="GO" id="GO:0015149">
    <property type="term" value="F:hexose transmembrane transporter activity"/>
    <property type="evidence" value="ECO:0007669"/>
    <property type="project" value="TreeGrafter"/>
</dbReference>
<feature type="transmembrane region" description="Helical" evidence="7">
    <location>
        <begin position="438"/>
        <end position="458"/>
    </location>
</feature>
<dbReference type="EMBL" id="OV725079">
    <property type="protein sequence ID" value="CAH1394689.1"/>
    <property type="molecule type" value="Genomic_DNA"/>
</dbReference>
<feature type="transmembrane region" description="Helical" evidence="7">
    <location>
        <begin position="198"/>
        <end position="220"/>
    </location>
</feature>
<evidence type="ECO:0000313" key="10">
    <source>
        <dbReference type="Proteomes" id="UP001152798"/>
    </source>
</evidence>
<evidence type="ECO:0000256" key="1">
    <source>
        <dbReference type="ARBA" id="ARBA00004141"/>
    </source>
</evidence>
<keyword evidence="10" id="KW-1185">Reference proteome</keyword>
<reference evidence="9" key="1">
    <citation type="submission" date="2022-01" db="EMBL/GenBank/DDBJ databases">
        <authorList>
            <person name="King R."/>
        </authorList>
    </citation>
    <scope>NUCLEOTIDE SEQUENCE</scope>
</reference>
<protein>
    <recommendedName>
        <fullName evidence="8">Major facilitator superfamily (MFS) profile domain-containing protein</fullName>
    </recommendedName>
</protein>
<organism evidence="9 10">
    <name type="scientific">Nezara viridula</name>
    <name type="common">Southern green stink bug</name>
    <name type="synonym">Cimex viridulus</name>
    <dbReference type="NCBI Taxonomy" id="85310"/>
    <lineage>
        <taxon>Eukaryota</taxon>
        <taxon>Metazoa</taxon>
        <taxon>Ecdysozoa</taxon>
        <taxon>Arthropoda</taxon>
        <taxon>Hexapoda</taxon>
        <taxon>Insecta</taxon>
        <taxon>Pterygota</taxon>
        <taxon>Neoptera</taxon>
        <taxon>Paraneoptera</taxon>
        <taxon>Hemiptera</taxon>
        <taxon>Heteroptera</taxon>
        <taxon>Panheteroptera</taxon>
        <taxon>Pentatomomorpha</taxon>
        <taxon>Pentatomoidea</taxon>
        <taxon>Pentatomidae</taxon>
        <taxon>Pentatominae</taxon>
        <taxon>Nezara</taxon>
    </lineage>
</organism>
<evidence type="ECO:0000256" key="2">
    <source>
        <dbReference type="ARBA" id="ARBA00022448"/>
    </source>
</evidence>
<dbReference type="PRINTS" id="PR00171">
    <property type="entry name" value="SUGRTRNSPORT"/>
</dbReference>
<feature type="domain" description="Major facilitator superfamily (MFS) profile" evidence="8">
    <location>
        <begin position="28"/>
        <end position="465"/>
    </location>
</feature>
<dbReference type="Gene3D" id="1.20.1250.20">
    <property type="entry name" value="MFS general substrate transporter like domains"/>
    <property type="match status" value="1"/>
</dbReference>
<dbReference type="NCBIfam" id="TIGR00879">
    <property type="entry name" value="SP"/>
    <property type="match status" value="1"/>
</dbReference>
<evidence type="ECO:0000256" key="3">
    <source>
        <dbReference type="ARBA" id="ARBA00022692"/>
    </source>
</evidence>
<dbReference type="Pfam" id="PF00083">
    <property type="entry name" value="Sugar_tr"/>
    <property type="match status" value="1"/>
</dbReference>
<proteinExistence type="inferred from homology"/>
<feature type="transmembrane region" description="Helical" evidence="7">
    <location>
        <begin position="110"/>
        <end position="130"/>
    </location>
</feature>
<name>A0A9P0E691_NEZVI</name>
<dbReference type="PROSITE" id="PS00217">
    <property type="entry name" value="SUGAR_TRANSPORT_2"/>
    <property type="match status" value="1"/>
</dbReference>
<keyword evidence="5 7" id="KW-0472">Membrane</keyword>
<gene>
    <name evidence="9" type="ORF">NEZAVI_LOCUS5129</name>
</gene>
<dbReference type="Proteomes" id="UP001152798">
    <property type="component" value="Chromosome 3"/>
</dbReference>
<dbReference type="OrthoDB" id="4540492at2759"/>
<feature type="non-terminal residue" evidence="9">
    <location>
        <position position="1"/>
    </location>
</feature>